<evidence type="ECO:0000259" key="4">
    <source>
        <dbReference type="Pfam" id="PF14478"/>
    </source>
</evidence>
<name>C8VYC0_DESAS</name>
<evidence type="ECO:0000313" key="5">
    <source>
        <dbReference type="EMBL" id="ACV62801.1"/>
    </source>
</evidence>
<dbReference type="KEGG" id="dae:Dtox_1965"/>
<dbReference type="HOGENOM" id="CLU_599539_0_0_9"/>
<keyword evidence="3" id="KW-0732">Signal</keyword>
<keyword evidence="2" id="KW-0472">Membrane</keyword>
<evidence type="ECO:0000256" key="2">
    <source>
        <dbReference type="SAM" id="Phobius"/>
    </source>
</evidence>
<dbReference type="Pfam" id="PF14478">
    <property type="entry name" value="DUF4430"/>
    <property type="match status" value="1"/>
</dbReference>
<feature type="compositionally biased region" description="Low complexity" evidence="1">
    <location>
        <begin position="331"/>
        <end position="346"/>
    </location>
</feature>
<keyword evidence="2" id="KW-1133">Transmembrane helix</keyword>
<evidence type="ECO:0000256" key="1">
    <source>
        <dbReference type="SAM" id="MobiDB-lite"/>
    </source>
</evidence>
<feature type="region of interest" description="Disordered" evidence="1">
    <location>
        <begin position="324"/>
        <end position="406"/>
    </location>
</feature>
<keyword evidence="6" id="KW-1185">Reference proteome</keyword>
<sequence length="456" mass="49415">MKRSPRRLIVVCMLFILLVLMSSLAAAVEAFVQLPSQELMKVRVTGTKNFGNEVVFDKEVETRVNSTAGDALGQAAEIEMSGDYVETVAGIKGNQQVYWFYYINGLMSKAFAYGYKLRPGDVENWDFHDWTFYMMGPSAMLGAFPEPCLHGYGGKVAPTMVVFAPGFEEEAAGLRDRLIALGVSGVKMKNQNDLTIDEKKNDNLFIIATADQPLIASMNEQFKIHEPVYFSDGKIKTRDFSGNDSQTFGAGYGVLNVIQNPWNPKGSWACQGAVWAITGLDETGVRRAAKVLTGFPKELSHSFALVIGNGEVIKTPVGPGGAKTVAVNTESGLSPVSGPSPVSGDSQTPAVSAGTVAPAQEPAKQDNQEENKAAQKTDAADKTETADSSDISKSSDENQSSELPTASVLPTLKENVARHWWVLFPTVGVAAVPACYYIKRHRKLKETDNAEEQELI</sequence>
<accession>C8VYC0</accession>
<feature type="domain" description="Transcobalamin-like C-terminal" evidence="4">
    <location>
        <begin position="66"/>
        <end position="128"/>
    </location>
</feature>
<feature type="transmembrane region" description="Helical" evidence="2">
    <location>
        <begin position="420"/>
        <end position="438"/>
    </location>
</feature>
<dbReference type="InterPro" id="IPR027954">
    <property type="entry name" value="Transcobalamin-like_C"/>
</dbReference>
<feature type="compositionally biased region" description="Basic and acidic residues" evidence="1">
    <location>
        <begin position="363"/>
        <end position="385"/>
    </location>
</feature>
<dbReference type="AlphaFoldDB" id="C8VYC0"/>
<dbReference type="EMBL" id="CP001720">
    <property type="protein sequence ID" value="ACV62801.1"/>
    <property type="molecule type" value="Genomic_DNA"/>
</dbReference>
<dbReference type="Proteomes" id="UP000002217">
    <property type="component" value="Chromosome"/>
</dbReference>
<gene>
    <name evidence="5" type="ordered locus">Dtox_1965</name>
</gene>
<keyword evidence="2" id="KW-0812">Transmembrane</keyword>
<dbReference type="RefSeq" id="WP_015757506.1">
    <property type="nucleotide sequence ID" value="NC_013216.1"/>
</dbReference>
<organism evidence="5 6">
    <name type="scientific">Desulfofarcimen acetoxidans (strain ATCC 49208 / DSM 771 / KCTC 5769 / VKM B-1644 / 5575)</name>
    <name type="common">Desulfotomaculum acetoxidans</name>
    <dbReference type="NCBI Taxonomy" id="485916"/>
    <lineage>
        <taxon>Bacteria</taxon>
        <taxon>Bacillati</taxon>
        <taxon>Bacillota</taxon>
        <taxon>Clostridia</taxon>
        <taxon>Eubacteriales</taxon>
        <taxon>Peptococcaceae</taxon>
        <taxon>Desulfofarcimen</taxon>
    </lineage>
</organism>
<evidence type="ECO:0000256" key="3">
    <source>
        <dbReference type="SAM" id="SignalP"/>
    </source>
</evidence>
<feature type="chain" id="PRO_5002991807" description="Transcobalamin-like C-terminal domain-containing protein" evidence="3">
    <location>
        <begin position="28"/>
        <end position="456"/>
    </location>
</feature>
<feature type="compositionally biased region" description="Polar residues" evidence="1">
    <location>
        <begin position="388"/>
        <end position="404"/>
    </location>
</feature>
<dbReference type="OrthoDB" id="1806555at2"/>
<dbReference type="Gene3D" id="2.170.130.30">
    <property type="match status" value="1"/>
</dbReference>
<dbReference type="STRING" id="485916.Dtox_1965"/>
<evidence type="ECO:0000313" key="6">
    <source>
        <dbReference type="Proteomes" id="UP000002217"/>
    </source>
</evidence>
<reference evidence="5 6" key="1">
    <citation type="journal article" date="2009" name="Stand. Genomic Sci.">
        <title>Complete genome sequence of Desulfotomaculum acetoxidans type strain (5575).</title>
        <authorList>
            <person name="Spring S."/>
            <person name="Lapidus A."/>
            <person name="Schroder M."/>
            <person name="Gleim D."/>
            <person name="Sims D."/>
            <person name="Meincke L."/>
            <person name="Glavina Del Rio T."/>
            <person name="Tice H."/>
            <person name="Copeland A."/>
            <person name="Cheng J.F."/>
            <person name="Lucas S."/>
            <person name="Chen F."/>
            <person name="Nolan M."/>
            <person name="Bruce D."/>
            <person name="Goodwin L."/>
            <person name="Pitluck S."/>
            <person name="Ivanova N."/>
            <person name="Mavromatis K."/>
            <person name="Mikhailova N."/>
            <person name="Pati A."/>
            <person name="Chen A."/>
            <person name="Palaniappan K."/>
            <person name="Land M."/>
            <person name="Hauser L."/>
            <person name="Chang Y.J."/>
            <person name="Jeffries C.D."/>
            <person name="Chain P."/>
            <person name="Saunders E."/>
            <person name="Brettin T."/>
            <person name="Detter J.C."/>
            <person name="Goker M."/>
            <person name="Bristow J."/>
            <person name="Eisen J.A."/>
            <person name="Markowitz V."/>
            <person name="Hugenholtz P."/>
            <person name="Kyrpides N.C."/>
            <person name="Klenk H.P."/>
            <person name="Han C."/>
        </authorList>
    </citation>
    <scope>NUCLEOTIDE SEQUENCE [LARGE SCALE GENOMIC DNA]</scope>
    <source>
        <strain evidence="6">ATCC 49208 / DSM 771 / VKM B-1644</strain>
    </source>
</reference>
<feature type="signal peptide" evidence="3">
    <location>
        <begin position="1"/>
        <end position="27"/>
    </location>
</feature>
<protein>
    <recommendedName>
        <fullName evidence="4">Transcobalamin-like C-terminal domain-containing protein</fullName>
    </recommendedName>
</protein>
<proteinExistence type="predicted"/>